<dbReference type="InterPro" id="IPR016064">
    <property type="entry name" value="NAD/diacylglycerol_kinase_sf"/>
</dbReference>
<evidence type="ECO:0000313" key="1">
    <source>
        <dbReference type="EMBL" id="MFC7200160.1"/>
    </source>
</evidence>
<dbReference type="EMBL" id="JBHTAR010000011">
    <property type="protein sequence ID" value="MFC7200160.1"/>
    <property type="molecule type" value="Genomic_DNA"/>
</dbReference>
<accession>A0ABD5Z4U5</accession>
<dbReference type="Proteomes" id="UP001596447">
    <property type="component" value="Unassembled WGS sequence"/>
</dbReference>
<dbReference type="Gene3D" id="2.60.200.30">
    <property type="entry name" value="Probable inorganic polyphosphate/atp-NAD kinase, domain 2"/>
    <property type="match status" value="1"/>
</dbReference>
<proteinExistence type="predicted"/>
<name>A0ABD5Z4U5_9EURY</name>
<dbReference type="Pfam" id="PF20143">
    <property type="entry name" value="NAD_kinase_C"/>
    <property type="match status" value="1"/>
</dbReference>
<evidence type="ECO:0000313" key="2">
    <source>
        <dbReference type="Proteomes" id="UP001596447"/>
    </source>
</evidence>
<gene>
    <name evidence="1" type="ORF">ACFQJ9_12190</name>
</gene>
<keyword evidence="2" id="KW-1185">Reference proteome</keyword>
<dbReference type="AlphaFoldDB" id="A0ABD5Z4U5"/>
<dbReference type="GO" id="GO:0016301">
    <property type="term" value="F:kinase activity"/>
    <property type="evidence" value="ECO:0007669"/>
    <property type="project" value="UniProtKB-KW"/>
</dbReference>
<organism evidence="1 2">
    <name type="scientific">Halospeciosus flavus</name>
    <dbReference type="NCBI Taxonomy" id="3032283"/>
    <lineage>
        <taxon>Archaea</taxon>
        <taxon>Methanobacteriati</taxon>
        <taxon>Methanobacteriota</taxon>
        <taxon>Stenosarchaea group</taxon>
        <taxon>Halobacteria</taxon>
        <taxon>Halobacteriales</taxon>
        <taxon>Halobacteriaceae</taxon>
        <taxon>Halospeciosus</taxon>
    </lineage>
</organism>
<sequence>MTNFTPQEVGVVGEGRDETADLVMQRGLDATAGSVADVLDADPDVVVALGESALFDVVAAGATVPLLPVDAGRGVGGITSESLSDALEAIESAAFDVVELPTLAVETDGEEHRALTDAMLVTARPAHISEFGIHARGRDGERRTVDTVRADGVLVSTPAGGPEYADAVDAPRLGAGVDAVSVAPVAPFRIDRTDWVLGLPTTFTIEREETAVTLLVDDEDVGLVDTDAEVTVERGEPVPVVQVPASRPLFGEE</sequence>
<reference evidence="1 2" key="1">
    <citation type="journal article" date="2019" name="Int. J. Syst. Evol. Microbiol.">
        <title>The Global Catalogue of Microorganisms (GCM) 10K type strain sequencing project: providing services to taxonomists for standard genome sequencing and annotation.</title>
        <authorList>
            <consortium name="The Broad Institute Genomics Platform"/>
            <consortium name="The Broad Institute Genome Sequencing Center for Infectious Disease"/>
            <person name="Wu L."/>
            <person name="Ma J."/>
        </authorList>
    </citation>
    <scope>NUCLEOTIDE SEQUENCE [LARGE SCALE GENOMIC DNA]</scope>
    <source>
        <strain evidence="1 2">XZGYJ-43</strain>
    </source>
</reference>
<dbReference type="InterPro" id="IPR017437">
    <property type="entry name" value="ATP-NAD_kinase_PpnK-typ_C"/>
</dbReference>
<keyword evidence="1" id="KW-0418">Kinase</keyword>
<comment type="caution">
    <text evidence="1">The sequence shown here is derived from an EMBL/GenBank/DDBJ whole genome shotgun (WGS) entry which is preliminary data.</text>
</comment>
<dbReference type="RefSeq" id="WP_279526949.1">
    <property type="nucleotide sequence ID" value="NZ_CP122312.1"/>
</dbReference>
<dbReference type="SUPFAM" id="SSF111331">
    <property type="entry name" value="NAD kinase/diacylglycerol kinase-like"/>
    <property type="match status" value="1"/>
</dbReference>
<protein>
    <submittedName>
        <fullName evidence="1">ATP-NAD kinase</fullName>
    </submittedName>
</protein>
<keyword evidence="1" id="KW-0808">Transferase</keyword>